<reference evidence="1 3" key="1">
    <citation type="journal article" date="2011" name="Nature">
        <title>The Medicago genome provides insight into the evolution of rhizobial symbioses.</title>
        <authorList>
            <person name="Young N.D."/>
            <person name="Debelle F."/>
            <person name="Oldroyd G.E."/>
            <person name="Geurts R."/>
            <person name="Cannon S.B."/>
            <person name="Udvardi M.K."/>
            <person name="Benedito V.A."/>
            <person name="Mayer K.F."/>
            <person name="Gouzy J."/>
            <person name="Schoof H."/>
            <person name="Van de Peer Y."/>
            <person name="Proost S."/>
            <person name="Cook D.R."/>
            <person name="Meyers B.C."/>
            <person name="Spannagl M."/>
            <person name="Cheung F."/>
            <person name="De Mita S."/>
            <person name="Krishnakumar V."/>
            <person name="Gundlach H."/>
            <person name="Zhou S."/>
            <person name="Mudge J."/>
            <person name="Bharti A.K."/>
            <person name="Murray J.D."/>
            <person name="Naoumkina M.A."/>
            <person name="Rosen B."/>
            <person name="Silverstein K.A."/>
            <person name="Tang H."/>
            <person name="Rombauts S."/>
            <person name="Zhao P.X."/>
            <person name="Zhou P."/>
            <person name="Barbe V."/>
            <person name="Bardou P."/>
            <person name="Bechner M."/>
            <person name="Bellec A."/>
            <person name="Berger A."/>
            <person name="Berges H."/>
            <person name="Bidwell S."/>
            <person name="Bisseling T."/>
            <person name="Choisne N."/>
            <person name="Couloux A."/>
            <person name="Denny R."/>
            <person name="Deshpande S."/>
            <person name="Dai X."/>
            <person name="Doyle J.J."/>
            <person name="Dudez A.M."/>
            <person name="Farmer A.D."/>
            <person name="Fouteau S."/>
            <person name="Franken C."/>
            <person name="Gibelin C."/>
            <person name="Gish J."/>
            <person name="Goldstein S."/>
            <person name="Gonzalez A.J."/>
            <person name="Green P.J."/>
            <person name="Hallab A."/>
            <person name="Hartog M."/>
            <person name="Hua A."/>
            <person name="Humphray S.J."/>
            <person name="Jeong D.H."/>
            <person name="Jing Y."/>
            <person name="Jocker A."/>
            <person name="Kenton S.M."/>
            <person name="Kim D.J."/>
            <person name="Klee K."/>
            <person name="Lai H."/>
            <person name="Lang C."/>
            <person name="Lin S."/>
            <person name="Macmil S.L."/>
            <person name="Magdelenat G."/>
            <person name="Matthews L."/>
            <person name="McCorrison J."/>
            <person name="Monaghan E.L."/>
            <person name="Mun J.H."/>
            <person name="Najar F.Z."/>
            <person name="Nicholson C."/>
            <person name="Noirot C."/>
            <person name="O'Bleness M."/>
            <person name="Paule C.R."/>
            <person name="Poulain J."/>
            <person name="Prion F."/>
            <person name="Qin B."/>
            <person name="Qu C."/>
            <person name="Retzel E.F."/>
            <person name="Riddle C."/>
            <person name="Sallet E."/>
            <person name="Samain S."/>
            <person name="Samson N."/>
            <person name="Sanders I."/>
            <person name="Saurat O."/>
            <person name="Scarpelli C."/>
            <person name="Schiex T."/>
            <person name="Segurens B."/>
            <person name="Severin A.J."/>
            <person name="Sherrier D.J."/>
            <person name="Shi R."/>
            <person name="Sims S."/>
            <person name="Singer S.R."/>
            <person name="Sinharoy S."/>
            <person name="Sterck L."/>
            <person name="Viollet A."/>
            <person name="Wang B.B."/>
            <person name="Wang K."/>
            <person name="Wang M."/>
            <person name="Wang X."/>
            <person name="Warfsmann J."/>
            <person name="Weissenbach J."/>
            <person name="White D.D."/>
            <person name="White J.D."/>
            <person name="Wiley G.B."/>
            <person name="Wincker P."/>
            <person name="Xing Y."/>
            <person name="Yang L."/>
            <person name="Yao Z."/>
            <person name="Ying F."/>
            <person name="Zhai J."/>
            <person name="Zhou L."/>
            <person name="Zuber A."/>
            <person name="Denarie J."/>
            <person name="Dixon R.A."/>
            <person name="May G.D."/>
            <person name="Schwartz D.C."/>
            <person name="Rogers J."/>
            <person name="Quetier F."/>
            <person name="Town C.D."/>
            <person name="Roe B.A."/>
        </authorList>
    </citation>
    <scope>NUCLEOTIDE SEQUENCE [LARGE SCALE GENOMIC DNA]</scope>
    <source>
        <strain evidence="1">A17</strain>
        <strain evidence="2 3">cv. Jemalong A17</strain>
    </source>
</reference>
<sequence length="121" mass="13705">MVKGVLNRSKTLKSVNTNPKVLRTEHRPKYINSYTFSHILLDQLLQWSKGLGSFRSATNKGIQLLTSHYSTEANILIILDQKVIDDNRLKNELCTNSIGATIVIVTEKQTQSFKRLSGRAF</sequence>
<evidence type="ECO:0000313" key="2">
    <source>
        <dbReference type="EnsemblPlants" id="KEH19120"/>
    </source>
</evidence>
<evidence type="ECO:0000313" key="3">
    <source>
        <dbReference type="Proteomes" id="UP000002051"/>
    </source>
</evidence>
<dbReference type="HOGENOM" id="CLU_2041560_0_0_1"/>
<dbReference type="EnsemblPlants" id="KEH19120">
    <property type="protein sequence ID" value="KEH19120"/>
    <property type="gene ID" value="MTR_8g039795"/>
</dbReference>
<reference evidence="2" key="3">
    <citation type="submission" date="2015-04" db="UniProtKB">
        <authorList>
            <consortium name="EnsemblPlants"/>
        </authorList>
    </citation>
    <scope>IDENTIFICATION</scope>
    <source>
        <strain evidence="2">cv. Jemalong A17</strain>
    </source>
</reference>
<proteinExistence type="predicted"/>
<accession>A0A072TZZ4</accession>
<organism evidence="1 3">
    <name type="scientific">Medicago truncatula</name>
    <name type="common">Barrel medic</name>
    <name type="synonym">Medicago tribuloides</name>
    <dbReference type="NCBI Taxonomy" id="3880"/>
    <lineage>
        <taxon>Eukaryota</taxon>
        <taxon>Viridiplantae</taxon>
        <taxon>Streptophyta</taxon>
        <taxon>Embryophyta</taxon>
        <taxon>Tracheophyta</taxon>
        <taxon>Spermatophyta</taxon>
        <taxon>Magnoliopsida</taxon>
        <taxon>eudicotyledons</taxon>
        <taxon>Gunneridae</taxon>
        <taxon>Pentapetalae</taxon>
        <taxon>rosids</taxon>
        <taxon>fabids</taxon>
        <taxon>Fabales</taxon>
        <taxon>Fabaceae</taxon>
        <taxon>Papilionoideae</taxon>
        <taxon>50 kb inversion clade</taxon>
        <taxon>NPAAA clade</taxon>
        <taxon>Hologalegina</taxon>
        <taxon>IRL clade</taxon>
        <taxon>Trifolieae</taxon>
        <taxon>Medicago</taxon>
    </lineage>
</organism>
<reference evidence="1 3" key="2">
    <citation type="journal article" date="2014" name="BMC Genomics">
        <title>An improved genome release (version Mt4.0) for the model legume Medicago truncatula.</title>
        <authorList>
            <person name="Tang H."/>
            <person name="Krishnakumar V."/>
            <person name="Bidwell S."/>
            <person name="Rosen B."/>
            <person name="Chan A."/>
            <person name="Zhou S."/>
            <person name="Gentzbittel L."/>
            <person name="Childs K.L."/>
            <person name="Yandell M."/>
            <person name="Gundlach H."/>
            <person name="Mayer K.F."/>
            <person name="Schwartz D.C."/>
            <person name="Town C.D."/>
        </authorList>
    </citation>
    <scope>GENOME REANNOTATION</scope>
    <source>
        <strain evidence="1">A17</strain>
        <strain evidence="2 3">cv. Jemalong A17</strain>
    </source>
</reference>
<gene>
    <name evidence="1" type="ordered locus">MTR_8g039795</name>
</gene>
<evidence type="ECO:0000313" key="1">
    <source>
        <dbReference type="EMBL" id="KEH19120.1"/>
    </source>
</evidence>
<name>A0A072TZZ4_MEDTR</name>
<protein>
    <submittedName>
        <fullName evidence="1 2">Uncharacterized protein</fullName>
    </submittedName>
</protein>
<keyword evidence="3" id="KW-1185">Reference proteome</keyword>
<dbReference type="Proteomes" id="UP000002051">
    <property type="component" value="Chromosome 8"/>
</dbReference>
<dbReference type="AlphaFoldDB" id="A0A072TZZ4"/>
<dbReference type="EMBL" id="CM001224">
    <property type="protein sequence ID" value="KEH19120.1"/>
    <property type="molecule type" value="Genomic_DNA"/>
</dbReference>